<accession>A0ACC3SB63</accession>
<organism evidence="1 2">
    <name type="scientific">Zalaria obscura</name>
    <dbReference type="NCBI Taxonomy" id="2024903"/>
    <lineage>
        <taxon>Eukaryota</taxon>
        <taxon>Fungi</taxon>
        <taxon>Dikarya</taxon>
        <taxon>Ascomycota</taxon>
        <taxon>Pezizomycotina</taxon>
        <taxon>Dothideomycetes</taxon>
        <taxon>Dothideomycetidae</taxon>
        <taxon>Dothideales</taxon>
        <taxon>Zalariaceae</taxon>
        <taxon>Zalaria</taxon>
    </lineage>
</organism>
<reference evidence="1" key="1">
    <citation type="submission" date="2024-02" db="EMBL/GenBank/DDBJ databases">
        <title>Metagenome Assembled Genome of Zalaria obscura JY119.</title>
        <authorList>
            <person name="Vighnesh L."/>
            <person name="Jagadeeshwari U."/>
            <person name="Venkata Ramana C."/>
            <person name="Sasikala C."/>
        </authorList>
    </citation>
    <scope>NUCLEOTIDE SEQUENCE</scope>
    <source>
        <strain evidence="1">JY119</strain>
    </source>
</reference>
<comment type="caution">
    <text evidence="1">The sequence shown here is derived from an EMBL/GenBank/DDBJ whole genome shotgun (WGS) entry which is preliminary data.</text>
</comment>
<sequence>MSGSSAVEVRSLYRSLLRSGKQFANYNFREYAVRRTKDAFREHSTETDGRRIQELMQKGLKELQVLKRQTVISQFFQLDRLVVEGGKTGRQTGGSGDIARVKDQGWD</sequence>
<evidence type="ECO:0000313" key="1">
    <source>
        <dbReference type="EMBL" id="KAK8201940.1"/>
    </source>
</evidence>
<evidence type="ECO:0000313" key="2">
    <source>
        <dbReference type="Proteomes" id="UP001320706"/>
    </source>
</evidence>
<dbReference type="EMBL" id="JAMKPW020000033">
    <property type="protein sequence ID" value="KAK8201940.1"/>
    <property type="molecule type" value="Genomic_DNA"/>
</dbReference>
<gene>
    <name evidence="1" type="ORF">M8818_005465</name>
</gene>
<dbReference type="Proteomes" id="UP001320706">
    <property type="component" value="Unassembled WGS sequence"/>
</dbReference>
<protein>
    <submittedName>
        <fullName evidence="1">Uncharacterized protein</fullName>
    </submittedName>
</protein>
<keyword evidence="2" id="KW-1185">Reference proteome</keyword>
<proteinExistence type="predicted"/>
<name>A0ACC3SB63_9PEZI</name>